<evidence type="ECO:0000313" key="14">
    <source>
        <dbReference type="EMBL" id="KAK3735890.1"/>
    </source>
</evidence>
<organism evidence="14 15">
    <name type="scientific">Elysia crispata</name>
    <name type="common">lettuce slug</name>
    <dbReference type="NCBI Taxonomy" id="231223"/>
    <lineage>
        <taxon>Eukaryota</taxon>
        <taxon>Metazoa</taxon>
        <taxon>Spiralia</taxon>
        <taxon>Lophotrochozoa</taxon>
        <taxon>Mollusca</taxon>
        <taxon>Gastropoda</taxon>
        <taxon>Heterobranchia</taxon>
        <taxon>Euthyneura</taxon>
        <taxon>Panpulmonata</taxon>
        <taxon>Sacoglossa</taxon>
        <taxon>Placobranchoidea</taxon>
        <taxon>Plakobranchidae</taxon>
        <taxon>Elysia</taxon>
    </lineage>
</organism>
<dbReference type="PANTHER" id="PTHR23345">
    <property type="entry name" value="VITELLOGENIN-RELATED"/>
    <property type="match status" value="1"/>
</dbReference>
<dbReference type="InterPro" id="IPR009454">
    <property type="entry name" value="Lipid_transpt_open_b-sht"/>
</dbReference>
<dbReference type="PANTHER" id="PTHR23345:SF15">
    <property type="entry name" value="VITELLOGENIN 1-RELATED"/>
    <property type="match status" value="1"/>
</dbReference>
<dbReference type="GO" id="GO:0005576">
    <property type="term" value="C:extracellular region"/>
    <property type="evidence" value="ECO:0007669"/>
    <property type="project" value="UniProtKB-SubCell"/>
</dbReference>
<evidence type="ECO:0000256" key="12">
    <source>
        <dbReference type="SAM" id="SignalP"/>
    </source>
</evidence>
<dbReference type="SUPFAM" id="SSF56968">
    <property type="entry name" value="Lipovitellin-phosvitin complex, beta-sheet shell regions"/>
    <property type="match status" value="2"/>
</dbReference>
<comment type="subcellular location">
    <subcellularLocation>
        <location evidence="1">Secreted</location>
    </subcellularLocation>
</comment>
<sequence length="4405" mass="489293">MEPRFLVLLALASAAIAGPITVKETNNCATECPTSTKLTYAPGTTYIYDYRVDYSTSMSGASEDSAKMTLTTTAELEVLGPCEMALSLRDTRLFHSDAKGGLKAADREENFRRGLEGSALRFSNQDGVVDHVCAGNREEAWALNIKKGILSAFQNSMDDVSQPKNVTETDVMGTCETRYETVSSGYYSNSVKKTKDILSCTDRHDYKTNFQMVPYNVPSELQSIPLMKTSHECDQVIQKGGVLQSTTCTETHVWRPFSNDQSGGATSVKQTLTYKTYSRGVSSRQDSISSRDSLLFDHSASRPNAEQIRQQVEQKLKEICESTSYDVRPETPRLFSELVYALKALDKQTMDEMFRQLKTKSICPSNNKAYKMFLDALPMASSSASVSLMTSLITNEDVQGLHAKAWIASLALINAPTSEMLLDAKALVDSDKFREDALLPVSAMLNNFCFRSSACDQSYAVLSIMASLERNIGSQCDASGKDFQQILLTLRAIGNAGHASRAVPVINKCLTNSYNPLEIRVAAANAFRRMPCDAESADLWKTYESSDVDSELRIAAYQALMRCPSDATLGKMAASLGGELDEQVGAYVYSHMTNLKQTSDPHKQMVARALDNLVIPSKYESNPMKASVNLEASALINKINTGFVAESNLVWSNSAQVPRSASANLTVELFGQSINLVDFGGRVEGLEHLIKNLFGPYLGEEEAKKAKPISYDNVHGSVYGRFFGNEMLFMHSKQVSSPLEKLSNKWLDMIITLSKKQEVAFTQGGQFIDVSMIIPTVAGLPIHVDVNGSVVVDVLLNGKADFRKVRSSPRSLDIDGEIRPSAAMEVTGAMSVNAFVTRTGLRMRNTMHTSTSLKGRIQLERGQQLSIELDTPRDKMEIFDARSKFFIVHNNVEQEQKMITENRKEFELCSCDKTAEITGAVLCGQISFPNASMLSEGPYFPLTGPSSASLVLRKTDTHFGYKLLAKRVENKKMSVAQISFNTPGSKVNRVILIDMTMNYPRQSIDAQVVTPWKRAALAGALINKKDMKSLSGSITVDESNVYAWTSEVKISKSKGKLQLNPMFEIRQPGMDTVQMKGFVSMVNGMKSLDMDLSLTGLQELPYNLMVSASNTKKERSVKASVSKDGGKSQYSMEATNRFSIMGKKATIMSTSNLLKVNTPKKEIVSMKATADYKEDKSLKLAGALDIDRVMRKPASFKLDILKNAKKRGLRYDLDANVKSSVFTSRVDSNMFIKTSGLMSAKAAVDYTIPKVAKNKIILSGKLNDRSTKAYTKYILKSNLDVKKNPEYNVGINFGFDHKKKHTEAELEVKYGPNPKDKTKRLYLITALSRKIPNYKNAVLVYKMKARSPAHKINLFLTGKHTHTPKMVDSDMKLTYAKNKAVSASLLLKDKSGKLTNVNGRASVAWPGSEYVLSSKLDRKSSKLTHEINLKGTNGMKHSIDTVYKKSGSNNHIFSTVLNLQGLKKTIVSGSANLQSKNMQVSGEVKYGKDAYGLSTKSKQSKLPGGSFVVEAFYPDRRIIVKMVGEKANNKLEGNIETAWDPEKDKSKKIFLGGSVFSKNTRKYVSLGGDMSFTSPFENFEKLASTFKYGSDSSQHDISGKFSWGGKSKQVMSSLNLKKPITISHFVASIETKSPFKKMRSASAEIAHTWENALTTILKGTLNKENAKLVIEGDGSMNDLKGSVSLTSTIKNAEDLSGTISHKCDSEKIASSIVAMHNGKPYGYNLNMNHNRNGWQFNTNGDLLITMPTSKVSSTWMHKNDDNMIKSQVSSKWGNEKLNVFLTGSHDLSATRNIHGELKINSPWKSVSDVAVSINHKHGNGLVKSKAELVQDGLRKAFSEVKFVNKGKAVNLDFTITPIFLEDISGSFNAKYDAYPLTSAGELQWNPRRKITAETSINAEKWANAAVDFKVMTPFRGYRNINMRASNKRDGDEMISQANLDYGARESIDLETRHAITGQNKMARLRLSTPFEQVKSLETGLRFDGKATDFDSSADFELVPLVEKVHGSAKLRYDNDMTATLRLDTPHPEYPYFELSASSNDKGRVRKSRIEARLHPRQVYSADATYSFDLPISVEANINSPYPDYDNLGLVFQHNHSPSSIASHSELRYQPDQKIEGDLNADWSSGIEGSMLLKTPFSGYEESKVALRHQGDIKDFSSHGEINIVQKSIVADANFKAGHSTTGTFTLSSPIPGMEAVELNLKKKGKAKNFRGEMTLTVNNNKIDADYNHRFTKEGLKSNFKLTTPYTENIKLSLEHNGKAQKFTNEMSANYGRKYDVDTVVSFDLNQPDVSGHGMIKYKLGGRRQTARVHFNKNGDLNDMTFSGSAGVNDDEIDVSGSWKNRRGMEGYVKMTTPFRGFKTTGLTLSHDGNLNDFRSSLDVTYMDNKNINGKIALTTHGIRHIRLDSEIATPFTQLPSASLIFNHNYEDYRNVLNGDVSLTTPAARFGSGSLVYTKTGSLDNLDMVTTAMRNGREVGIFKLTHTMAGQEVHSSMQAQVSEYPTLAFNFDHMGDLGNFNTKASGNLGRDSVSGEVSKRGPLDDLSVSGNVKYNNDAVEMSGSWNSQRGVDGNLEIKTPFDDFNNVGMSVSHTGDASDFLSTARVEFMDNKAISGKIEFNTDGRFASELSTPFEGFEFTKMEANGAFDSYSGDMNAKVSITSRINDFGNGEAIFSKYGALDNLVVDGSILRNNVEVSSMKLTNSRTSEELHSTFNGKISDLPEVSLTLDHNRDLASFNTKAHASVGEKNIVEGEAKFNQMGSMVSADANIMYNIESVGSNQGELSLTKDGEADDFKMRMTGKLNDQESTISGEMKIKDEVTGSLTINTPMKGYNNVGVSFKHTGNSSRFNSECQINIVDGEIYSGKVIFYRNKYRLIEANVELSTPIRNAEFTKFEYRHEGRRDTFKCYAALEYGQSRKITYDMSASTSPNLDFSVALKTPFENYEDMMASATIKTTWPQVSIISNINAGNGRLVTLRGSLDASRHIIGSLNLNTPVEGFSNVGLSFEHSGKVRSFKSEGRVTYMDGKEISGKAVFKQRRPYAFAELKTPFSGVEYTKYEWSRKDTDFDSTTETHLVYGNGKVTSTETVITFKPKPGFSITVKSPMEGYEEMMAAASFDNSWPKLEFNGKANVGRDFQFSVDAAFDASNDISGSIDVKTPMDGFKTVGMNFAHSGNSQKFDCEGKVTYMDGKDISGKVSFYKYMWRRLTATAELNTPFRSARNTKVEIHYEDNSNSISATAALEYGRRQKMDGSMKLTYSPSYEALVTINTPFYDYRTIRAQGSLDVTAPSYSAGYSINYGYNTAASASGKLNLYSVENVDGSLEIVLPIQGMEYTKADYQHKFGSSRVDGSMSLTYGASQIISGELKASMMPNYDVTVVVKTPFNGYEIMQGSATYDNSYNTYGASSSLSLGSGYTFSIVSNLDLSAEPFRASTQISTPYSDYRNMELVITHEGSIRDFRCTGFLSSPITDNINAAANMRYNTPTDMEASVSIKSSFEGMDDLMAEIKTSDIAAEKKTHAAVGWTREKQIVADTLVRQQESWYENTLYGEMSLTTPFDAIRNMAIQAEHAGKQEESSQVVALELNGEKLLDVDIQYSSKNKHQGSVTFRKPLAMQYTVSASSNAGVTEAEVMANWNRDATDSNVLITASVNDQSDSSKTERNVDVKVEYASRKMGVVHRLSSSEPLTTSFGKIYWDSDDKSKVFYDMQISDNQRRRKGVKEGHFTVGLPFRTLGLSGSYSDNQVVKSGDATFSWDADRDDRQIGLKGTFRQGERIKGDMTLSMPAIRKEIRIDGELMSQNGRILLDAKTDISYSKDSRKTLTLTSKLEDISDYYSRYNYSLAVGVSHPYTNVDIQMTSHLGCSDEKTTFGLSTDYLTARRQNKNLGLLAEINKLKRHLSLQITNPTNKVEIGGGLDSTSPYKVNMYNKVDDVEIFHSDFTLDEDKKSVEVSMFEGSEGLKLSAGYPSLQHFLGEISRISYGRETTEALLAVRLNTTRLMHTRLHWDSSMADSMWQAVEDRAVVEGARAAEVLNELNLAFSEELAGKYADITSVFSEELRPLIDELEKEMAFVARGMNKLSRNMRKAYQNNDFYIQDMGQSATEAYMNTQERLASLTREYRETSTQIIQSLSKGLQEMTSFPIKQHYSELVSSTTSWLNEKVYSALSCLESCLAKADAALTEYHKTITDLREKAKNSVYNATYFTYISDRLNAVDLSSYVPSLEIPEKYTNAMYNVHNAINTRVGHMLDAPGLHYVKSGLNEVYQQGVWAYNFWQLEENIQAHAQRVLNLIKEIVEEELKEYAEDLQGLYQNPITVWQPDNGEVQAEFRLPMDVSRLDQVPDMSPLINQISAQMPDISAVEKISETLSDLWDATEDEDDISKQLKKYRPSKKMHKAKKGRKYKVRRARN</sequence>
<dbReference type="Proteomes" id="UP001283361">
    <property type="component" value="Unassembled WGS sequence"/>
</dbReference>
<dbReference type="Gene3D" id="2.20.50.20">
    <property type="entry name" value="Lipovitellin. Chain A, domain 3"/>
    <property type="match status" value="1"/>
</dbReference>
<dbReference type="Gene3D" id="2.20.80.10">
    <property type="entry name" value="Lipovitellin-phosvitin complex, chain A, domain 4"/>
    <property type="match status" value="1"/>
</dbReference>
<proteinExistence type="predicted"/>
<keyword evidence="6" id="KW-0445">Lipid transport</keyword>
<dbReference type="InterPro" id="IPR011030">
    <property type="entry name" value="Lipovitellin_superhlx_dom"/>
</dbReference>
<keyword evidence="5" id="KW-0758">Storage protein</keyword>
<keyword evidence="15" id="KW-1185">Reference proteome</keyword>
<dbReference type="PROSITE" id="PS51211">
    <property type="entry name" value="VITELLOGENIN"/>
    <property type="match status" value="1"/>
</dbReference>
<keyword evidence="2" id="KW-0813">Transport</keyword>
<evidence type="ECO:0000256" key="8">
    <source>
        <dbReference type="ARBA" id="ARBA00023180"/>
    </source>
</evidence>
<evidence type="ECO:0000256" key="10">
    <source>
        <dbReference type="SAM" id="Coils"/>
    </source>
</evidence>
<keyword evidence="8" id="KW-0325">Glycoprotein</keyword>
<dbReference type="InterPro" id="IPR015817">
    <property type="entry name" value="Vitellinogen_open_b-sht_sub1"/>
</dbReference>
<feature type="region of interest" description="Disordered" evidence="11">
    <location>
        <begin position="4382"/>
        <end position="4405"/>
    </location>
</feature>
<reference evidence="14" key="1">
    <citation type="journal article" date="2023" name="G3 (Bethesda)">
        <title>A reference genome for the long-term kleptoplast-retaining sea slug Elysia crispata morphotype clarki.</title>
        <authorList>
            <person name="Eastman K.E."/>
            <person name="Pendleton A.L."/>
            <person name="Shaikh M.A."/>
            <person name="Suttiyut T."/>
            <person name="Ogas R."/>
            <person name="Tomko P."/>
            <person name="Gavelis G."/>
            <person name="Widhalm J.R."/>
            <person name="Wisecaver J.H."/>
        </authorList>
    </citation>
    <scope>NUCLEOTIDE SEQUENCE</scope>
    <source>
        <strain evidence="14">ECLA1</strain>
    </source>
</reference>
<comment type="caution">
    <text evidence="9">Lacks conserved residue(s) required for the propagation of feature annotation.</text>
</comment>
<accession>A0AAE1CU61</accession>
<gene>
    <name evidence="14" type="ORF">RRG08_041077</name>
</gene>
<dbReference type="InterPro" id="IPR015816">
    <property type="entry name" value="Vitellinogen_b-sht_N"/>
</dbReference>
<dbReference type="Gene3D" id="1.25.10.20">
    <property type="entry name" value="Vitellinogen, superhelical"/>
    <property type="match status" value="1"/>
</dbReference>
<dbReference type="InterPro" id="IPR015819">
    <property type="entry name" value="Lipid_transp_b-sht_shell"/>
</dbReference>
<dbReference type="Pfam" id="PF06448">
    <property type="entry name" value="DUF1081"/>
    <property type="match status" value="1"/>
</dbReference>
<dbReference type="InterPro" id="IPR001747">
    <property type="entry name" value="Vitellogenin_N"/>
</dbReference>
<protein>
    <recommendedName>
        <fullName evidence="13">Vitellogenin domain-containing protein</fullName>
    </recommendedName>
</protein>
<evidence type="ECO:0000256" key="3">
    <source>
        <dbReference type="ARBA" id="ARBA00022525"/>
    </source>
</evidence>
<feature type="chain" id="PRO_5041920923" description="Vitellogenin domain-containing protein" evidence="12">
    <location>
        <begin position="18"/>
        <end position="4405"/>
    </location>
</feature>
<keyword evidence="4 12" id="KW-0732">Signal</keyword>
<keyword evidence="10" id="KW-0175">Coiled coil</keyword>
<dbReference type="SMART" id="SM00638">
    <property type="entry name" value="LPD_N"/>
    <property type="match status" value="1"/>
</dbReference>
<evidence type="ECO:0000256" key="7">
    <source>
        <dbReference type="ARBA" id="ARBA00023157"/>
    </source>
</evidence>
<evidence type="ECO:0000256" key="5">
    <source>
        <dbReference type="ARBA" id="ARBA00022761"/>
    </source>
</evidence>
<keyword evidence="7" id="KW-1015">Disulfide bond</keyword>
<dbReference type="Pfam" id="PF01347">
    <property type="entry name" value="Vitellogenin_N"/>
    <property type="match status" value="1"/>
</dbReference>
<feature type="coiled-coil region" evidence="10">
    <location>
        <begin position="4059"/>
        <end position="4122"/>
    </location>
</feature>
<evidence type="ECO:0000256" key="1">
    <source>
        <dbReference type="ARBA" id="ARBA00004613"/>
    </source>
</evidence>
<dbReference type="EMBL" id="JAWDGP010006763">
    <property type="protein sequence ID" value="KAK3735890.1"/>
    <property type="molecule type" value="Genomic_DNA"/>
</dbReference>
<evidence type="ECO:0000256" key="9">
    <source>
        <dbReference type="PROSITE-ProRule" id="PRU00557"/>
    </source>
</evidence>
<dbReference type="GO" id="GO:0045735">
    <property type="term" value="F:nutrient reservoir activity"/>
    <property type="evidence" value="ECO:0007669"/>
    <property type="project" value="UniProtKB-KW"/>
</dbReference>
<dbReference type="Gene3D" id="2.30.230.10">
    <property type="entry name" value="Lipovitellin, beta-sheet shell regions, chain A"/>
    <property type="match status" value="1"/>
</dbReference>
<dbReference type="InterPro" id="IPR015255">
    <property type="entry name" value="Vitellinogen_open_b-sht"/>
</dbReference>
<evidence type="ECO:0000313" key="15">
    <source>
        <dbReference type="Proteomes" id="UP001283361"/>
    </source>
</evidence>
<comment type="caution">
    <text evidence="14">The sequence shown here is derived from an EMBL/GenBank/DDBJ whole genome shotgun (WGS) entry which is preliminary data.</text>
</comment>
<feature type="signal peptide" evidence="12">
    <location>
        <begin position="1"/>
        <end position="17"/>
    </location>
</feature>
<dbReference type="SUPFAM" id="SSF48431">
    <property type="entry name" value="Lipovitellin-phosvitin complex, superhelical domain"/>
    <property type="match status" value="1"/>
</dbReference>
<evidence type="ECO:0000256" key="6">
    <source>
        <dbReference type="ARBA" id="ARBA00023055"/>
    </source>
</evidence>
<dbReference type="SMART" id="SM01169">
    <property type="entry name" value="DUF1943"/>
    <property type="match status" value="1"/>
</dbReference>
<evidence type="ECO:0000259" key="13">
    <source>
        <dbReference type="PROSITE" id="PS51211"/>
    </source>
</evidence>
<name>A0AAE1CU61_9GAST</name>
<evidence type="ECO:0000256" key="2">
    <source>
        <dbReference type="ARBA" id="ARBA00022448"/>
    </source>
</evidence>
<keyword evidence="3" id="KW-0964">Secreted</keyword>
<feature type="domain" description="Vitellogenin" evidence="13">
    <location>
        <begin position="40"/>
        <end position="661"/>
    </location>
</feature>
<dbReference type="InterPro" id="IPR050733">
    <property type="entry name" value="Vitellogenin/Apolipophorin"/>
</dbReference>
<dbReference type="GO" id="GO:0005319">
    <property type="term" value="F:lipid transporter activity"/>
    <property type="evidence" value="ECO:0007669"/>
    <property type="project" value="InterPro"/>
</dbReference>
<evidence type="ECO:0000256" key="11">
    <source>
        <dbReference type="SAM" id="MobiDB-lite"/>
    </source>
</evidence>
<evidence type="ECO:0000256" key="4">
    <source>
        <dbReference type="ARBA" id="ARBA00022729"/>
    </source>
</evidence>
<dbReference type="Pfam" id="PF09172">
    <property type="entry name" value="Vit_open_b-sht"/>
    <property type="match status" value="1"/>
</dbReference>